<accession>A0A1A8XRU6</accession>
<evidence type="ECO:0000256" key="4">
    <source>
        <dbReference type="ARBA" id="ARBA00050776"/>
    </source>
</evidence>
<dbReference type="InterPro" id="IPR000192">
    <property type="entry name" value="Aminotrans_V_dom"/>
</dbReference>
<evidence type="ECO:0000259" key="5">
    <source>
        <dbReference type="Pfam" id="PF00266"/>
    </source>
</evidence>
<name>A0A1A8XRU6_9PROT</name>
<keyword evidence="3" id="KW-0663">Pyridoxal phosphate</keyword>
<dbReference type="PANTHER" id="PTHR11601:SF34">
    <property type="entry name" value="CYSTEINE DESULFURASE"/>
    <property type="match status" value="1"/>
</dbReference>
<dbReference type="Gene3D" id="3.90.1150.10">
    <property type="entry name" value="Aspartate Aminotransferase, domain 1"/>
    <property type="match status" value="1"/>
</dbReference>
<dbReference type="Gene3D" id="3.40.640.10">
    <property type="entry name" value="Type I PLP-dependent aspartate aminotransferase-like (Major domain)"/>
    <property type="match status" value="1"/>
</dbReference>
<gene>
    <name evidence="6" type="ORF">ACCAA_50076</name>
</gene>
<evidence type="ECO:0000313" key="6">
    <source>
        <dbReference type="EMBL" id="SBT07830.1"/>
    </source>
</evidence>
<evidence type="ECO:0000256" key="2">
    <source>
        <dbReference type="ARBA" id="ARBA00006490"/>
    </source>
</evidence>
<evidence type="ECO:0000256" key="1">
    <source>
        <dbReference type="ARBA" id="ARBA00001933"/>
    </source>
</evidence>
<dbReference type="InterPro" id="IPR015421">
    <property type="entry name" value="PyrdxlP-dep_Trfase_major"/>
</dbReference>
<feature type="domain" description="Aminotransferase class V" evidence="5">
    <location>
        <begin position="4"/>
        <end position="170"/>
    </location>
</feature>
<dbReference type="Proteomes" id="UP000199169">
    <property type="component" value="Unassembled WGS sequence"/>
</dbReference>
<comment type="similarity">
    <text evidence="2">Belongs to the class-V pyridoxal-phosphate-dependent aminotransferase family. NifS/IscS subfamily.</text>
</comment>
<dbReference type="SUPFAM" id="SSF53383">
    <property type="entry name" value="PLP-dependent transferases"/>
    <property type="match status" value="1"/>
</dbReference>
<dbReference type="InterPro" id="IPR015424">
    <property type="entry name" value="PyrdxlP-dep_Trfase"/>
</dbReference>
<dbReference type="AlphaFoldDB" id="A0A1A8XRU6"/>
<proteinExistence type="inferred from homology"/>
<sequence>MEPIYPDNNATTRCDPAVVEAMLPFFTEHFGNASSIHAFGSEVGKALKKARAQVQALLGAEHDSEIIFTSCGTESDATATLSALKAQPERNTVITSVVEHPAILTLCEWLEKEGYIVHKLRVDKKGHVDVDEYRSLLHDRVAIVSMTWANNETGTLLPVLEMAAMAAAKGNSLHRSARHHPLLAVALQHRSRGRSGHRNRPGDHCPIAPALAVLERQGAGGQSRSGFCSDLRLSIRWARCALLRRRCAHSRGHSPARRTSAFPVDQAA</sequence>
<dbReference type="EMBL" id="FLQX01000127">
    <property type="protein sequence ID" value="SBT07830.1"/>
    <property type="molecule type" value="Genomic_DNA"/>
</dbReference>
<dbReference type="GO" id="GO:0031071">
    <property type="term" value="F:cysteine desulfurase activity"/>
    <property type="evidence" value="ECO:0007669"/>
    <property type="project" value="UniProtKB-EC"/>
</dbReference>
<dbReference type="Pfam" id="PF00266">
    <property type="entry name" value="Aminotran_5"/>
    <property type="match status" value="1"/>
</dbReference>
<dbReference type="STRING" id="1860102.ACCAA_50076"/>
<dbReference type="PANTHER" id="PTHR11601">
    <property type="entry name" value="CYSTEINE DESULFURYLASE FAMILY MEMBER"/>
    <property type="match status" value="1"/>
</dbReference>
<keyword evidence="7" id="KW-1185">Reference proteome</keyword>
<evidence type="ECO:0000313" key="7">
    <source>
        <dbReference type="Proteomes" id="UP000199169"/>
    </source>
</evidence>
<organism evidence="6 7">
    <name type="scientific">Candidatus Accumulibacter aalborgensis</name>
    <dbReference type="NCBI Taxonomy" id="1860102"/>
    <lineage>
        <taxon>Bacteria</taxon>
        <taxon>Pseudomonadati</taxon>
        <taxon>Pseudomonadota</taxon>
        <taxon>Betaproteobacteria</taxon>
        <taxon>Candidatus Accumulibacter</taxon>
    </lineage>
</organism>
<protein>
    <recommendedName>
        <fullName evidence="5">Aminotransferase class V domain-containing protein</fullName>
    </recommendedName>
</protein>
<reference evidence="6 7" key="1">
    <citation type="submission" date="2016-06" db="EMBL/GenBank/DDBJ databases">
        <authorList>
            <person name="Kjaerup R.B."/>
            <person name="Dalgaard T.S."/>
            <person name="Juul-Madsen H.R."/>
        </authorList>
    </citation>
    <scope>NUCLEOTIDE SEQUENCE [LARGE SCALE GENOMIC DNA]</scope>
    <source>
        <strain evidence="6">3</strain>
    </source>
</reference>
<evidence type="ECO:0000256" key="3">
    <source>
        <dbReference type="ARBA" id="ARBA00022898"/>
    </source>
</evidence>
<dbReference type="InterPro" id="IPR015422">
    <property type="entry name" value="PyrdxlP-dep_Trfase_small"/>
</dbReference>
<comment type="cofactor">
    <cofactor evidence="1">
        <name>pyridoxal 5'-phosphate</name>
        <dbReference type="ChEBI" id="CHEBI:597326"/>
    </cofactor>
</comment>
<comment type="catalytic activity">
    <reaction evidence="4">
        <text>(sulfur carrier)-H + L-cysteine = (sulfur carrier)-SH + L-alanine</text>
        <dbReference type="Rhea" id="RHEA:43892"/>
        <dbReference type="Rhea" id="RHEA-COMP:14737"/>
        <dbReference type="Rhea" id="RHEA-COMP:14739"/>
        <dbReference type="ChEBI" id="CHEBI:29917"/>
        <dbReference type="ChEBI" id="CHEBI:35235"/>
        <dbReference type="ChEBI" id="CHEBI:57972"/>
        <dbReference type="ChEBI" id="CHEBI:64428"/>
        <dbReference type="EC" id="2.8.1.7"/>
    </reaction>
</comment>